<dbReference type="InterPro" id="IPR050116">
    <property type="entry name" value="DNA_polymerase-Y"/>
</dbReference>
<dbReference type="EMBL" id="GL349435">
    <property type="protein sequence ID" value="KNC50660.1"/>
    <property type="molecule type" value="Genomic_DNA"/>
</dbReference>
<dbReference type="eggNOG" id="KOG2094">
    <property type="taxonomic scope" value="Eukaryota"/>
</dbReference>
<dbReference type="AlphaFoldDB" id="A0A0L0DEL6"/>
<feature type="region of interest" description="Disordered" evidence="20">
    <location>
        <begin position="550"/>
        <end position="573"/>
    </location>
</feature>
<dbReference type="FunFam" id="3.40.1170.60:FF:000002">
    <property type="entry name" value="Polymerase (DNA directed) kappa"/>
    <property type="match status" value="1"/>
</dbReference>
<dbReference type="InterPro" id="IPR036775">
    <property type="entry name" value="DNA_pol_Y-fam_lit_finger_sf"/>
</dbReference>
<dbReference type="GO" id="GO:0003684">
    <property type="term" value="F:damaged DNA binding"/>
    <property type="evidence" value="ECO:0007669"/>
    <property type="project" value="InterPro"/>
</dbReference>
<evidence type="ECO:0000256" key="16">
    <source>
        <dbReference type="ARBA" id="ARBA00023125"/>
    </source>
</evidence>
<dbReference type="InterPro" id="IPR022880">
    <property type="entry name" value="DNApol_IV"/>
</dbReference>
<evidence type="ECO:0000256" key="3">
    <source>
        <dbReference type="ARBA" id="ARBA00010945"/>
    </source>
</evidence>
<dbReference type="CDD" id="cd03586">
    <property type="entry name" value="PolY_Pol_IV_kappa"/>
    <property type="match status" value="1"/>
</dbReference>
<evidence type="ECO:0000256" key="20">
    <source>
        <dbReference type="SAM" id="MobiDB-lite"/>
    </source>
</evidence>
<evidence type="ECO:0000256" key="5">
    <source>
        <dbReference type="ARBA" id="ARBA00016178"/>
    </source>
</evidence>
<keyword evidence="8" id="KW-0548">Nucleotidyltransferase</keyword>
<dbReference type="EC" id="2.7.7.7" evidence="4"/>
<dbReference type="InterPro" id="IPR043128">
    <property type="entry name" value="Rev_trsase/Diguanyl_cyclase"/>
</dbReference>
<gene>
    <name evidence="22" type="ORF">AMSG_00820</name>
</gene>
<keyword evidence="15" id="KW-0239">DNA-directed DNA polymerase</keyword>
<keyword evidence="18" id="KW-0539">Nucleus</keyword>
<comment type="similarity">
    <text evidence="3">Belongs to the DNA polymerase type-Y family.</text>
</comment>
<dbReference type="InterPro" id="IPR001126">
    <property type="entry name" value="UmuC"/>
</dbReference>
<keyword evidence="9" id="KW-0235">DNA replication</keyword>
<dbReference type="PANTHER" id="PTHR11076">
    <property type="entry name" value="DNA REPAIR POLYMERASE UMUC / TRANSFERASE FAMILY MEMBER"/>
    <property type="match status" value="1"/>
</dbReference>
<dbReference type="STRING" id="461836.A0A0L0DEL6"/>
<evidence type="ECO:0000256" key="18">
    <source>
        <dbReference type="ARBA" id="ARBA00023242"/>
    </source>
</evidence>
<dbReference type="RefSeq" id="XP_013762540.1">
    <property type="nucleotide sequence ID" value="XM_013907086.1"/>
</dbReference>
<evidence type="ECO:0000256" key="6">
    <source>
        <dbReference type="ARBA" id="ARBA00022457"/>
    </source>
</evidence>
<evidence type="ECO:0000256" key="15">
    <source>
        <dbReference type="ARBA" id="ARBA00022932"/>
    </source>
</evidence>
<evidence type="ECO:0000256" key="10">
    <source>
        <dbReference type="ARBA" id="ARBA00022723"/>
    </source>
</evidence>
<evidence type="ECO:0000256" key="17">
    <source>
        <dbReference type="ARBA" id="ARBA00023204"/>
    </source>
</evidence>
<proteinExistence type="inferred from homology"/>
<feature type="domain" description="UmuC" evidence="21">
    <location>
        <begin position="123"/>
        <end position="311"/>
    </location>
</feature>
<dbReference type="OMA" id="KYRTYDT"/>
<keyword evidence="14" id="KW-0460">Magnesium</keyword>
<dbReference type="SUPFAM" id="SSF100879">
    <property type="entry name" value="Lesion bypass DNA polymerase (Y-family), little finger domain"/>
    <property type="match status" value="1"/>
</dbReference>
<protein>
    <recommendedName>
        <fullName evidence="5">DNA polymerase kappa</fullName>
        <ecNumber evidence="4">2.7.7.7</ecNumber>
    </recommendedName>
</protein>
<dbReference type="Gene3D" id="3.30.70.270">
    <property type="match status" value="2"/>
</dbReference>
<keyword evidence="10" id="KW-0479">Metal-binding</keyword>
<evidence type="ECO:0000259" key="21">
    <source>
        <dbReference type="PROSITE" id="PS50173"/>
    </source>
</evidence>
<dbReference type="InterPro" id="IPR024728">
    <property type="entry name" value="PolY_HhH_motif"/>
</dbReference>
<dbReference type="GO" id="GO:0042276">
    <property type="term" value="P:error-prone translesion synthesis"/>
    <property type="evidence" value="ECO:0007669"/>
    <property type="project" value="TreeGrafter"/>
</dbReference>
<keyword evidence="12" id="KW-0863">Zinc-finger</keyword>
<keyword evidence="7" id="KW-0808">Transferase</keyword>
<evidence type="ECO:0000313" key="22">
    <source>
        <dbReference type="EMBL" id="KNC50660.1"/>
    </source>
</evidence>
<evidence type="ECO:0000313" key="23">
    <source>
        <dbReference type="Proteomes" id="UP000054408"/>
    </source>
</evidence>
<keyword evidence="23" id="KW-1185">Reference proteome</keyword>
<dbReference type="GO" id="GO:0003887">
    <property type="term" value="F:DNA-directed DNA polymerase activity"/>
    <property type="evidence" value="ECO:0007669"/>
    <property type="project" value="UniProtKB-KW"/>
</dbReference>
<dbReference type="Gene3D" id="3.30.1490.100">
    <property type="entry name" value="DNA polymerase, Y-family, little finger domain"/>
    <property type="match status" value="1"/>
</dbReference>
<dbReference type="GO" id="GO:0006281">
    <property type="term" value="P:DNA repair"/>
    <property type="evidence" value="ECO:0007669"/>
    <property type="project" value="UniProtKB-KW"/>
</dbReference>
<keyword evidence="11" id="KW-0227">DNA damage</keyword>
<dbReference type="Gene3D" id="1.10.150.810">
    <property type="match status" value="1"/>
</dbReference>
<comment type="subcellular location">
    <subcellularLocation>
        <location evidence="2">Nucleus</location>
    </subcellularLocation>
</comment>
<dbReference type="GO" id="GO:0005634">
    <property type="term" value="C:nucleus"/>
    <property type="evidence" value="ECO:0007669"/>
    <property type="project" value="UniProtKB-SubCell"/>
</dbReference>
<dbReference type="InterPro" id="IPR017961">
    <property type="entry name" value="DNA_pol_Y-fam_little_finger"/>
</dbReference>
<dbReference type="HAMAP" id="MF_01113">
    <property type="entry name" value="DNApol_IV"/>
    <property type="match status" value="1"/>
</dbReference>
<evidence type="ECO:0000256" key="2">
    <source>
        <dbReference type="ARBA" id="ARBA00004123"/>
    </source>
</evidence>
<dbReference type="Gene3D" id="3.40.1170.60">
    <property type="match status" value="1"/>
</dbReference>
<evidence type="ECO:0000256" key="7">
    <source>
        <dbReference type="ARBA" id="ARBA00022679"/>
    </source>
</evidence>
<dbReference type="NCBIfam" id="NF002677">
    <property type="entry name" value="PRK02406.1"/>
    <property type="match status" value="1"/>
</dbReference>
<evidence type="ECO:0000256" key="11">
    <source>
        <dbReference type="ARBA" id="ARBA00022763"/>
    </source>
</evidence>
<dbReference type="InterPro" id="IPR043502">
    <property type="entry name" value="DNA/RNA_pol_sf"/>
</dbReference>
<dbReference type="Proteomes" id="UP000054408">
    <property type="component" value="Unassembled WGS sequence"/>
</dbReference>
<evidence type="ECO:0000256" key="8">
    <source>
        <dbReference type="ARBA" id="ARBA00022695"/>
    </source>
</evidence>
<name>A0A0L0DEL6_THETB</name>
<feature type="region of interest" description="Disordered" evidence="20">
    <location>
        <begin position="1"/>
        <end position="29"/>
    </location>
</feature>
<keyword evidence="13" id="KW-0862">Zinc</keyword>
<dbReference type="PROSITE" id="PS50173">
    <property type="entry name" value="UMUC"/>
    <property type="match status" value="1"/>
</dbReference>
<evidence type="ECO:0000256" key="12">
    <source>
        <dbReference type="ARBA" id="ARBA00022771"/>
    </source>
</evidence>
<accession>A0A0L0DEL6</accession>
<organism evidence="22 23">
    <name type="scientific">Thecamonas trahens ATCC 50062</name>
    <dbReference type="NCBI Taxonomy" id="461836"/>
    <lineage>
        <taxon>Eukaryota</taxon>
        <taxon>Apusozoa</taxon>
        <taxon>Apusomonadida</taxon>
        <taxon>Apusomonadidae</taxon>
        <taxon>Thecamonas</taxon>
    </lineage>
</organism>
<evidence type="ECO:0000256" key="9">
    <source>
        <dbReference type="ARBA" id="ARBA00022705"/>
    </source>
</evidence>
<dbReference type="GeneID" id="25560601"/>
<dbReference type="GO" id="GO:0008270">
    <property type="term" value="F:zinc ion binding"/>
    <property type="evidence" value="ECO:0007669"/>
    <property type="project" value="UniProtKB-KW"/>
</dbReference>
<keyword evidence="6" id="KW-0515">Mutator protein</keyword>
<evidence type="ECO:0000256" key="13">
    <source>
        <dbReference type="ARBA" id="ARBA00022833"/>
    </source>
</evidence>
<dbReference type="Gene3D" id="1.10.150.20">
    <property type="entry name" value="5' to 3' exonuclease, C-terminal subdomain"/>
    <property type="match status" value="1"/>
</dbReference>
<evidence type="ECO:0000256" key="14">
    <source>
        <dbReference type="ARBA" id="ARBA00022842"/>
    </source>
</evidence>
<dbReference type="GO" id="GO:0006260">
    <property type="term" value="P:DNA replication"/>
    <property type="evidence" value="ECO:0007669"/>
    <property type="project" value="UniProtKB-KW"/>
</dbReference>
<comment type="cofactor">
    <cofactor evidence="1">
        <name>Mg(2+)</name>
        <dbReference type="ChEBI" id="CHEBI:18420"/>
    </cofactor>
</comment>
<comment type="catalytic activity">
    <reaction evidence="19">
        <text>DNA(n) + a 2'-deoxyribonucleoside 5'-triphosphate = DNA(n+1) + diphosphate</text>
        <dbReference type="Rhea" id="RHEA:22508"/>
        <dbReference type="Rhea" id="RHEA-COMP:17339"/>
        <dbReference type="Rhea" id="RHEA-COMP:17340"/>
        <dbReference type="ChEBI" id="CHEBI:33019"/>
        <dbReference type="ChEBI" id="CHEBI:61560"/>
        <dbReference type="ChEBI" id="CHEBI:173112"/>
        <dbReference type="EC" id="2.7.7.7"/>
    </reaction>
</comment>
<feature type="compositionally biased region" description="Basic residues" evidence="20">
    <location>
        <begin position="551"/>
        <end position="566"/>
    </location>
</feature>
<dbReference type="FunFam" id="3.30.1490.100:FF:000004">
    <property type="entry name" value="DNA polymerase IV"/>
    <property type="match status" value="1"/>
</dbReference>
<reference evidence="22 23" key="1">
    <citation type="submission" date="2010-05" db="EMBL/GenBank/DDBJ databases">
        <title>The Genome Sequence of Thecamonas trahens ATCC 50062.</title>
        <authorList>
            <consortium name="The Broad Institute Genome Sequencing Platform"/>
            <person name="Russ C."/>
            <person name="Cuomo C."/>
            <person name="Shea T."/>
            <person name="Young S.K."/>
            <person name="Zeng Q."/>
            <person name="Koehrsen M."/>
            <person name="Haas B."/>
            <person name="Borodovsky M."/>
            <person name="Guigo R."/>
            <person name="Alvarado L."/>
            <person name="Berlin A."/>
            <person name="Bochicchio J."/>
            <person name="Borenstein D."/>
            <person name="Chapman S."/>
            <person name="Chen Z."/>
            <person name="Freedman E."/>
            <person name="Gellesch M."/>
            <person name="Goldberg J."/>
            <person name="Griggs A."/>
            <person name="Gujja S."/>
            <person name="Heilman E."/>
            <person name="Heiman D."/>
            <person name="Hepburn T."/>
            <person name="Howarth C."/>
            <person name="Jen D."/>
            <person name="Larson L."/>
            <person name="Mehta T."/>
            <person name="Park D."/>
            <person name="Pearson M."/>
            <person name="Roberts A."/>
            <person name="Saif S."/>
            <person name="Shenoy N."/>
            <person name="Sisk P."/>
            <person name="Stolte C."/>
            <person name="Sykes S."/>
            <person name="Thomson T."/>
            <person name="Walk T."/>
            <person name="White J."/>
            <person name="Yandava C."/>
            <person name="Burger G."/>
            <person name="Gray M.W."/>
            <person name="Holland P.W.H."/>
            <person name="King N."/>
            <person name="Lang F.B.F."/>
            <person name="Roger A.J."/>
            <person name="Ruiz-Trillo I."/>
            <person name="Lander E."/>
            <person name="Nusbaum C."/>
        </authorList>
    </citation>
    <scope>NUCLEOTIDE SEQUENCE [LARGE SCALE GENOMIC DNA]</scope>
    <source>
        <strain evidence="22 23">ATCC 50062</strain>
    </source>
</reference>
<dbReference type="Pfam" id="PF11799">
    <property type="entry name" value="IMS_C"/>
    <property type="match status" value="1"/>
</dbReference>
<evidence type="ECO:0000256" key="19">
    <source>
        <dbReference type="ARBA" id="ARBA00049244"/>
    </source>
</evidence>
<dbReference type="SUPFAM" id="SSF56672">
    <property type="entry name" value="DNA/RNA polymerases"/>
    <property type="match status" value="1"/>
</dbReference>
<sequence>MASRSGSGSGSGSGSRKGEDNDDDGTGASGVGAALAGRMALNTNKAGMGKVDAEAVNKIIMSMSEGSRYLEAEKERHARTAVRIADMKARASKIGAVQRAGMARKAAVMLEALEAERELGTTMVLVDMDMFYAAIEERDNPELRGKPMAVGGMSMISTSNYVARQYGVRAAMPGYIGKALCPELILVKSHFDKYKAAAATIRGILAEYDEHVQAVSLDEAYVDITARVKAVMDATGSSHEIAAGGVVAEMRQRIFDATHLTASAGTGPNKLVAKIAADMNKPNGQTYVAPDRDAVLSFMARLPVRKVPGIGKVTAQVLDALGVRTCADVLGERRGELLLLFSAKSSRFFFRAALGLGSGSSTTTDVVRVRKSIGHERTFGAVSARNQLVAKLSSLAGMVVRDMQAKSLKGATVVLKLKTTAFKVISRSTTLRAPTDAFDDVYGAAVAMLHEELPLTLRLMGIRMTGLVDARSASLRDHLVRASAAPLLPPLDCPVCSAQLRISTAAMSAHVEACLEGVTEDAAAKAAAGSAKAGPAATLDTFFAHAPLPHRASRARRRKKPRRQRKQGASAAGQVIVLD</sequence>
<dbReference type="OrthoDB" id="1747274at2759"/>
<dbReference type="FunFam" id="1.10.150.810:FF:000001">
    <property type="entry name" value="DNA polymerase kappa"/>
    <property type="match status" value="1"/>
</dbReference>
<dbReference type="PANTHER" id="PTHR11076:SF33">
    <property type="entry name" value="DNA POLYMERASE KAPPA"/>
    <property type="match status" value="1"/>
</dbReference>
<evidence type="ECO:0000256" key="4">
    <source>
        <dbReference type="ARBA" id="ARBA00012417"/>
    </source>
</evidence>
<dbReference type="Pfam" id="PF11798">
    <property type="entry name" value="IMS_HHH"/>
    <property type="match status" value="1"/>
</dbReference>
<keyword evidence="16" id="KW-0238">DNA-binding</keyword>
<dbReference type="Pfam" id="PF00817">
    <property type="entry name" value="IMS"/>
    <property type="match status" value="1"/>
</dbReference>
<keyword evidence="17" id="KW-0234">DNA repair</keyword>
<evidence type="ECO:0000256" key="1">
    <source>
        <dbReference type="ARBA" id="ARBA00001946"/>
    </source>
</evidence>